<name>A0A6I6XGM3_PSEPU</name>
<evidence type="ECO:0000256" key="1">
    <source>
        <dbReference type="SAM" id="Phobius"/>
    </source>
</evidence>
<dbReference type="GO" id="GO:0005886">
    <property type="term" value="C:plasma membrane"/>
    <property type="evidence" value="ECO:0007669"/>
    <property type="project" value="TreeGrafter"/>
</dbReference>
<dbReference type="Proteomes" id="UP000464480">
    <property type="component" value="Chromosome"/>
</dbReference>
<evidence type="ECO:0000313" key="3">
    <source>
        <dbReference type="Proteomes" id="UP000464480"/>
    </source>
</evidence>
<dbReference type="InterPro" id="IPR007436">
    <property type="entry name" value="DUF485"/>
</dbReference>
<dbReference type="InterPro" id="IPR052959">
    <property type="entry name" value="Inner_membrane_assoc"/>
</dbReference>
<dbReference type="PANTHER" id="PTHR38598">
    <property type="entry name" value="INNER MEMBRANE PROTEIN YJCH"/>
    <property type="match status" value="1"/>
</dbReference>
<dbReference type="EMBL" id="CP026115">
    <property type="protein sequence ID" value="QHG64627.1"/>
    <property type="molecule type" value="Genomic_DNA"/>
</dbReference>
<evidence type="ECO:0000313" key="2">
    <source>
        <dbReference type="EMBL" id="QHG64627.1"/>
    </source>
</evidence>
<feature type="transmembrane region" description="Helical" evidence="1">
    <location>
        <begin position="35"/>
        <end position="57"/>
    </location>
</feature>
<reference evidence="2 3" key="1">
    <citation type="submission" date="2020-02" db="EMBL/GenBank/DDBJ databases">
        <title>Pseudomonas Putida W5 Complete Genome Assembly.</title>
        <authorList>
            <person name="Yuan Z.-C."/>
            <person name="Shaw G.A."/>
            <person name="Cusano A.D."/>
            <person name="Caddey B.J."/>
            <person name="Weselowski B.J."/>
        </authorList>
    </citation>
    <scope>NUCLEOTIDE SEQUENCE [LARGE SCALE GENOMIC DNA]</scope>
    <source>
        <strain evidence="2 3">W5</strain>
    </source>
</reference>
<feature type="transmembrane region" description="Helical" evidence="1">
    <location>
        <begin position="69"/>
        <end position="90"/>
    </location>
</feature>
<protein>
    <submittedName>
        <fullName evidence="2">DUF485 domain-containing protein</fullName>
    </submittedName>
</protein>
<keyword evidence="1" id="KW-1133">Transmembrane helix</keyword>
<dbReference type="RefSeq" id="WP_159409999.1">
    <property type="nucleotide sequence ID" value="NZ_CP026115.2"/>
</dbReference>
<keyword evidence="1" id="KW-0472">Membrane</keyword>
<dbReference type="Pfam" id="PF04341">
    <property type="entry name" value="DUF485"/>
    <property type="match status" value="1"/>
</dbReference>
<dbReference type="AlphaFoldDB" id="A0A6I6XGM3"/>
<organism evidence="2 3">
    <name type="scientific">Pseudomonas putida</name>
    <name type="common">Arthrobacter siderocapsulatus</name>
    <dbReference type="NCBI Taxonomy" id="303"/>
    <lineage>
        <taxon>Bacteria</taxon>
        <taxon>Pseudomonadati</taxon>
        <taxon>Pseudomonadota</taxon>
        <taxon>Gammaproteobacteria</taxon>
        <taxon>Pseudomonadales</taxon>
        <taxon>Pseudomonadaceae</taxon>
        <taxon>Pseudomonas</taxon>
    </lineage>
</organism>
<accession>A0A6I6XGM3</accession>
<keyword evidence="1" id="KW-0812">Transmembrane</keyword>
<dbReference type="PANTHER" id="PTHR38598:SF1">
    <property type="entry name" value="INNER MEMBRANE PROTEIN YJCH"/>
    <property type="match status" value="1"/>
</dbReference>
<sequence>MNISSNAYASHCQRIFANPRFKVLVQSRSILTWRLSLLVLCAYFAFMGVAACWPGLLHSQLYQGSHLSWGIPVAVMLILSTWLLTGWYVYRANTHFDSLSASIVEEGQA</sequence>
<proteinExistence type="predicted"/>
<gene>
    <name evidence="2" type="ORF">C2H86_09465</name>
</gene>